<dbReference type="Proteomes" id="UP001597201">
    <property type="component" value="Unassembled WGS sequence"/>
</dbReference>
<evidence type="ECO:0000313" key="2">
    <source>
        <dbReference type="EMBL" id="MFD1316945.1"/>
    </source>
</evidence>
<name>A0ABW3Y7W4_9FLAO</name>
<keyword evidence="3" id="KW-1185">Reference proteome</keyword>
<sequence>MKYVKFLVVLLLLSSFFSFKSSNISIKKQDKAIALITISKPGIKDLVLSFYQKLNDPDLNLDAFEKAYKGYLLLLQDKKVENENYLTVVDMSASANQTRFFVIDIKNEKIVDKSMVAHGRNSGSEFAKAFSNKIGSYQTSLGFYKTAELYTGKHGLSLRLDGLENSNSNARARAIVIHAADYVSELFVKRNGRLGRSLGCPSLPPDQFKPIIQKIKEGSILFIYHPTKSYLSGSKIINTPESFLRKLNV</sequence>
<reference evidence="3" key="1">
    <citation type="journal article" date="2019" name="Int. J. Syst. Evol. Microbiol.">
        <title>The Global Catalogue of Microorganisms (GCM) 10K type strain sequencing project: providing services to taxonomists for standard genome sequencing and annotation.</title>
        <authorList>
            <consortium name="The Broad Institute Genomics Platform"/>
            <consortium name="The Broad Institute Genome Sequencing Center for Infectious Disease"/>
            <person name="Wu L."/>
            <person name="Ma J."/>
        </authorList>
    </citation>
    <scope>NUCLEOTIDE SEQUENCE [LARGE SCALE GENOMIC DNA]</scope>
    <source>
        <strain evidence="3">CCUG 61485</strain>
    </source>
</reference>
<dbReference type="PANTHER" id="PTHR38477:SF1">
    <property type="entry name" value="MUREIN L,D-TRANSPEPTIDASE CATALYTIC DOMAIN FAMILY PROTEIN"/>
    <property type="match status" value="1"/>
</dbReference>
<dbReference type="Pfam" id="PF13645">
    <property type="entry name" value="YkuD_2"/>
    <property type="match status" value="1"/>
</dbReference>
<feature type="signal peptide" evidence="1">
    <location>
        <begin position="1"/>
        <end position="20"/>
    </location>
</feature>
<evidence type="ECO:0000256" key="1">
    <source>
        <dbReference type="SAM" id="SignalP"/>
    </source>
</evidence>
<dbReference type="InterPro" id="IPR032676">
    <property type="entry name" value="YkuD_2"/>
</dbReference>
<dbReference type="EMBL" id="JBHTMY010000004">
    <property type="protein sequence ID" value="MFD1316945.1"/>
    <property type="molecule type" value="Genomic_DNA"/>
</dbReference>
<accession>A0ABW3Y7W4</accession>
<organism evidence="2 3">
    <name type="scientific">Namhaeicola litoreus</name>
    <dbReference type="NCBI Taxonomy" id="1052145"/>
    <lineage>
        <taxon>Bacteria</taxon>
        <taxon>Pseudomonadati</taxon>
        <taxon>Bacteroidota</taxon>
        <taxon>Flavobacteriia</taxon>
        <taxon>Flavobacteriales</taxon>
        <taxon>Flavobacteriaceae</taxon>
        <taxon>Namhaeicola</taxon>
    </lineage>
</organism>
<evidence type="ECO:0000313" key="3">
    <source>
        <dbReference type="Proteomes" id="UP001597201"/>
    </source>
</evidence>
<dbReference type="PANTHER" id="PTHR38477">
    <property type="entry name" value="HYPOTHETICAL EXPORTED PROTEIN"/>
    <property type="match status" value="1"/>
</dbReference>
<keyword evidence="1" id="KW-0732">Signal</keyword>
<proteinExistence type="predicted"/>
<gene>
    <name evidence="2" type="ORF">ACFQ39_15060</name>
</gene>
<dbReference type="RefSeq" id="WP_377180481.1">
    <property type="nucleotide sequence ID" value="NZ_JBHTMY010000004.1"/>
</dbReference>
<protein>
    <submittedName>
        <fullName evidence="2">Murein L,D-transpeptidase catalytic domain family protein</fullName>
    </submittedName>
</protein>
<comment type="caution">
    <text evidence="2">The sequence shown here is derived from an EMBL/GenBank/DDBJ whole genome shotgun (WGS) entry which is preliminary data.</text>
</comment>
<feature type="chain" id="PRO_5046597367" evidence="1">
    <location>
        <begin position="21"/>
        <end position="249"/>
    </location>
</feature>